<accession>A0A8K1D998</accession>
<evidence type="ECO:0000313" key="3">
    <source>
        <dbReference type="Proteomes" id="UP000796761"/>
    </source>
</evidence>
<dbReference type="Pfam" id="PF00692">
    <property type="entry name" value="dUTPase"/>
    <property type="match status" value="1"/>
</dbReference>
<reference evidence="2" key="1">
    <citation type="submission" date="2019-04" db="EMBL/GenBank/DDBJ databases">
        <title>Genome assembly of Zosterops borbonicus 15179.</title>
        <authorList>
            <person name="Leroy T."/>
            <person name="Anselmetti Y."/>
            <person name="Tilak M.-K."/>
            <person name="Nabholz B."/>
        </authorList>
    </citation>
    <scope>NUCLEOTIDE SEQUENCE</scope>
    <source>
        <strain evidence="2">HGM_15179</strain>
        <tissue evidence="2">Muscle</tissue>
    </source>
</reference>
<dbReference type="EMBL" id="SWJQ01002945">
    <property type="protein sequence ID" value="TRZ06091.1"/>
    <property type="molecule type" value="Genomic_DNA"/>
</dbReference>
<dbReference type="InterPro" id="IPR029054">
    <property type="entry name" value="dUTPase-like"/>
</dbReference>
<organism evidence="2 3">
    <name type="scientific">Zosterops borbonicus</name>
    <dbReference type="NCBI Taxonomy" id="364589"/>
    <lineage>
        <taxon>Eukaryota</taxon>
        <taxon>Metazoa</taxon>
        <taxon>Chordata</taxon>
        <taxon>Craniata</taxon>
        <taxon>Vertebrata</taxon>
        <taxon>Euteleostomi</taxon>
        <taxon>Archelosauria</taxon>
        <taxon>Archosauria</taxon>
        <taxon>Dinosauria</taxon>
        <taxon>Saurischia</taxon>
        <taxon>Theropoda</taxon>
        <taxon>Coelurosauria</taxon>
        <taxon>Aves</taxon>
        <taxon>Neognathae</taxon>
        <taxon>Neoaves</taxon>
        <taxon>Telluraves</taxon>
        <taxon>Australaves</taxon>
        <taxon>Passeriformes</taxon>
        <taxon>Sylvioidea</taxon>
        <taxon>Zosteropidae</taxon>
        <taxon>Zosterops</taxon>
    </lineage>
</organism>
<dbReference type="Gene3D" id="2.70.40.10">
    <property type="match status" value="1"/>
</dbReference>
<evidence type="ECO:0000259" key="1">
    <source>
        <dbReference type="Pfam" id="PF00692"/>
    </source>
</evidence>
<dbReference type="OrthoDB" id="9900537at2759"/>
<dbReference type="InterPro" id="IPR036157">
    <property type="entry name" value="dUTPase-like_sf"/>
</dbReference>
<feature type="domain" description="dUTPase-like" evidence="1">
    <location>
        <begin position="41"/>
        <end position="105"/>
    </location>
</feature>
<keyword evidence="3" id="KW-1185">Reference proteome</keyword>
<dbReference type="Proteomes" id="UP000796761">
    <property type="component" value="Unassembled WGS sequence"/>
</dbReference>
<name>A0A8K1D998_9PASS</name>
<dbReference type="SUPFAM" id="SSF51283">
    <property type="entry name" value="dUTPase-like"/>
    <property type="match status" value="1"/>
</dbReference>
<protein>
    <recommendedName>
        <fullName evidence="1">dUTPase-like domain-containing protein</fullName>
    </recommendedName>
</protein>
<comment type="caution">
    <text evidence="2">The sequence shown here is derived from an EMBL/GenBank/DDBJ whole genome shotgun (WGS) entry which is preliminary data.</text>
</comment>
<sequence>MSIASLLLTPSQFLIFEREGKHLEVEEANKHQVLGDPFYGLQPDMLTGSSTSKQGVIMLPGVIDADFTGQVQIMAYARQPPVTIPAGSKIAQIVAFENLLALVNVHENQLNCKDKTKALDQLVMMFSSL</sequence>
<dbReference type="AlphaFoldDB" id="A0A8K1D998"/>
<gene>
    <name evidence="2" type="ORF">HGM15179_021018</name>
</gene>
<evidence type="ECO:0000313" key="2">
    <source>
        <dbReference type="EMBL" id="TRZ06091.1"/>
    </source>
</evidence>
<proteinExistence type="predicted"/>